<protein>
    <recommendedName>
        <fullName evidence="2">peptidylprolyl isomerase</fullName>
        <ecNumber evidence="2">5.2.1.8</ecNumber>
    </recommendedName>
</protein>
<keyword evidence="3" id="KW-0697">Rotamase</keyword>
<proteinExistence type="predicted"/>
<comment type="caution">
    <text evidence="6">The sequence shown here is derived from an EMBL/GenBank/DDBJ whole genome shotgun (WGS) entry which is preliminary data.</text>
</comment>
<evidence type="ECO:0000259" key="5">
    <source>
        <dbReference type="PROSITE" id="PS50072"/>
    </source>
</evidence>
<dbReference type="InterPro" id="IPR011989">
    <property type="entry name" value="ARM-like"/>
</dbReference>
<dbReference type="PANTHER" id="PTHR11071:SF561">
    <property type="entry name" value="PEPTIDYL-PROLYL CIS-TRANS ISOMERASE D-RELATED"/>
    <property type="match status" value="1"/>
</dbReference>
<dbReference type="Proteomes" id="UP001152797">
    <property type="component" value="Unassembled WGS sequence"/>
</dbReference>
<keyword evidence="4 7" id="KW-0413">Isomerase</keyword>
<evidence type="ECO:0000313" key="7">
    <source>
        <dbReference type="EMBL" id="CAL4771276.1"/>
    </source>
</evidence>
<dbReference type="PANTHER" id="PTHR11071">
    <property type="entry name" value="PEPTIDYL-PROLYL CIS-TRANS ISOMERASE"/>
    <property type="match status" value="1"/>
</dbReference>
<reference evidence="7 8" key="2">
    <citation type="submission" date="2024-05" db="EMBL/GenBank/DDBJ databases">
        <authorList>
            <person name="Chen Y."/>
            <person name="Shah S."/>
            <person name="Dougan E. K."/>
            <person name="Thang M."/>
            <person name="Chan C."/>
        </authorList>
    </citation>
    <scope>NUCLEOTIDE SEQUENCE [LARGE SCALE GENOMIC DNA]</scope>
</reference>
<evidence type="ECO:0000256" key="2">
    <source>
        <dbReference type="ARBA" id="ARBA00013194"/>
    </source>
</evidence>
<dbReference type="PRINTS" id="PR00153">
    <property type="entry name" value="CSAPPISMRASE"/>
</dbReference>
<dbReference type="Pfam" id="PF00160">
    <property type="entry name" value="Pro_isomerase"/>
    <property type="match status" value="1"/>
</dbReference>
<dbReference type="PROSITE" id="PS50072">
    <property type="entry name" value="CSA_PPIASE_2"/>
    <property type="match status" value="1"/>
</dbReference>
<feature type="domain" description="PPIase cyclophilin-type" evidence="5">
    <location>
        <begin position="366"/>
        <end position="489"/>
    </location>
</feature>
<dbReference type="EMBL" id="CAMXCT020000849">
    <property type="protein sequence ID" value="CAL1137339.1"/>
    <property type="molecule type" value="Genomic_DNA"/>
</dbReference>
<evidence type="ECO:0000256" key="4">
    <source>
        <dbReference type="ARBA" id="ARBA00023235"/>
    </source>
</evidence>
<dbReference type="SUPFAM" id="SSF50891">
    <property type="entry name" value="Cyclophilin-like"/>
    <property type="match status" value="1"/>
</dbReference>
<sequence length="489" mass="53993">MARAVARLAERAAAKIQALFISVHVACCKGNFGRDHDTSLCLIVKVKLAKEKAREKLLGGCWLCSYCSVAAISKKRMEETIQTEVPEQPYCQEIAACKRRRGRLRNEIFGESIQVESKVTSLCRFRELDASISDYMEAVLRPACLLVQNLLPDYEVVIQNNDNGQSEEEGGIAPFVAQSMELIQVMASRPRLKSLLKNRVKNLIQLFAPFMRITEAQAAAWRSDPNEYLQQEEDDHFRGCMVRLSGEGLLSVMLESFKREASRSLANVVENVIQKGEAGRAAGDANAWKLTEVYSGGRPFEFPLLVASNVGADGDGRSLVLPLALFAGTGAAAGYVLYLEHLDESKVRGPALFPEEVSSPDNPRVWFDVSVNHRQVGRVECELFKQICPKTVENFRCLCTGEKGIGKLGRPLHYKECPIHRIMPGLICQGGDFVNGNGSGGESIYGTAFADEFERGVVLHSKPMLLSMANTGPDTNGSQFFITLSMEKM</sequence>
<reference evidence="6" key="1">
    <citation type="submission" date="2022-10" db="EMBL/GenBank/DDBJ databases">
        <authorList>
            <person name="Chen Y."/>
            <person name="Dougan E. K."/>
            <person name="Chan C."/>
            <person name="Rhodes N."/>
            <person name="Thang M."/>
        </authorList>
    </citation>
    <scope>NUCLEOTIDE SEQUENCE</scope>
</reference>
<dbReference type="EMBL" id="CAMXCT030000849">
    <property type="protein sequence ID" value="CAL4771276.1"/>
    <property type="molecule type" value="Genomic_DNA"/>
</dbReference>
<comment type="catalytic activity">
    <reaction evidence="1">
        <text>[protein]-peptidylproline (omega=180) = [protein]-peptidylproline (omega=0)</text>
        <dbReference type="Rhea" id="RHEA:16237"/>
        <dbReference type="Rhea" id="RHEA-COMP:10747"/>
        <dbReference type="Rhea" id="RHEA-COMP:10748"/>
        <dbReference type="ChEBI" id="CHEBI:83833"/>
        <dbReference type="ChEBI" id="CHEBI:83834"/>
        <dbReference type="EC" id="5.2.1.8"/>
    </reaction>
</comment>
<evidence type="ECO:0000313" key="8">
    <source>
        <dbReference type="Proteomes" id="UP001152797"/>
    </source>
</evidence>
<dbReference type="Gene3D" id="1.25.10.10">
    <property type="entry name" value="Leucine-rich Repeat Variant"/>
    <property type="match status" value="1"/>
</dbReference>
<dbReference type="EC" id="5.2.1.8" evidence="2"/>
<dbReference type="GO" id="GO:0016018">
    <property type="term" value="F:cyclosporin A binding"/>
    <property type="evidence" value="ECO:0007669"/>
    <property type="project" value="TreeGrafter"/>
</dbReference>
<dbReference type="InterPro" id="IPR029000">
    <property type="entry name" value="Cyclophilin-like_dom_sf"/>
</dbReference>
<keyword evidence="8" id="KW-1185">Reference proteome</keyword>
<gene>
    <name evidence="6" type="ORF">C1SCF055_LOCUS11526</name>
</gene>
<dbReference type="InterPro" id="IPR002130">
    <property type="entry name" value="Cyclophilin-type_PPIase_dom"/>
</dbReference>
<evidence type="ECO:0000313" key="6">
    <source>
        <dbReference type="EMBL" id="CAI3983964.1"/>
    </source>
</evidence>
<dbReference type="AlphaFoldDB" id="A0A9P1C2K8"/>
<dbReference type="GO" id="GO:0006457">
    <property type="term" value="P:protein folding"/>
    <property type="evidence" value="ECO:0007669"/>
    <property type="project" value="TreeGrafter"/>
</dbReference>
<dbReference type="EMBL" id="CAMXCT010000849">
    <property type="protein sequence ID" value="CAI3983964.1"/>
    <property type="molecule type" value="Genomic_DNA"/>
</dbReference>
<name>A0A9P1C2K8_9DINO</name>
<dbReference type="FunFam" id="2.40.100.10:FF:000025">
    <property type="entry name" value="Peptidyl-prolyl cis-trans isomerase CYP19-2"/>
    <property type="match status" value="1"/>
</dbReference>
<dbReference type="GO" id="GO:0005737">
    <property type="term" value="C:cytoplasm"/>
    <property type="evidence" value="ECO:0007669"/>
    <property type="project" value="TreeGrafter"/>
</dbReference>
<dbReference type="OrthoDB" id="26136at2759"/>
<accession>A0A9P1C2K8</accession>
<evidence type="ECO:0000256" key="1">
    <source>
        <dbReference type="ARBA" id="ARBA00000971"/>
    </source>
</evidence>
<evidence type="ECO:0000256" key="3">
    <source>
        <dbReference type="ARBA" id="ARBA00023110"/>
    </source>
</evidence>
<organism evidence="6">
    <name type="scientific">Cladocopium goreaui</name>
    <dbReference type="NCBI Taxonomy" id="2562237"/>
    <lineage>
        <taxon>Eukaryota</taxon>
        <taxon>Sar</taxon>
        <taxon>Alveolata</taxon>
        <taxon>Dinophyceae</taxon>
        <taxon>Suessiales</taxon>
        <taxon>Symbiodiniaceae</taxon>
        <taxon>Cladocopium</taxon>
    </lineage>
</organism>
<dbReference type="Gene3D" id="2.40.100.10">
    <property type="entry name" value="Cyclophilin-like"/>
    <property type="match status" value="1"/>
</dbReference>
<dbReference type="GO" id="GO:0003755">
    <property type="term" value="F:peptidyl-prolyl cis-trans isomerase activity"/>
    <property type="evidence" value="ECO:0007669"/>
    <property type="project" value="UniProtKB-KW"/>
</dbReference>